<dbReference type="InterPro" id="IPR001357">
    <property type="entry name" value="BRCT_dom"/>
</dbReference>
<reference evidence="3 4" key="1">
    <citation type="journal article" date="2011" name="Cell">
        <title>Insight into structure and assembly of the nuclear pore complex by utilizing the genome of a eukaryotic thermophile.</title>
        <authorList>
            <person name="Amlacher S."/>
            <person name="Sarges P."/>
            <person name="Flemming D."/>
            <person name="van Noort V."/>
            <person name="Kunze R."/>
            <person name="Devos D.P."/>
            <person name="Arumugam M."/>
            <person name="Bork P."/>
            <person name="Hurt E."/>
        </authorList>
    </citation>
    <scope>NUCLEOTIDE SEQUENCE [LARGE SCALE GENOMIC DNA]</scope>
    <source>
        <strain evidence="4">DSM 1495 / CBS 144.50 / IMI 039719</strain>
    </source>
</reference>
<evidence type="ECO:0000259" key="2">
    <source>
        <dbReference type="PROSITE" id="PS50172"/>
    </source>
</evidence>
<dbReference type="InterPro" id="IPR036420">
    <property type="entry name" value="BRCT_dom_sf"/>
</dbReference>
<dbReference type="Pfam" id="PF16770">
    <property type="entry name" value="RTT107_BRCT_5"/>
    <property type="match status" value="1"/>
</dbReference>
<dbReference type="RefSeq" id="XP_006694766.1">
    <property type="nucleotide sequence ID" value="XM_006694703.1"/>
</dbReference>
<dbReference type="AlphaFoldDB" id="G0S8X0"/>
<dbReference type="GO" id="GO:0006302">
    <property type="term" value="P:double-strand break repair"/>
    <property type="evidence" value="ECO:0007669"/>
    <property type="project" value="TreeGrafter"/>
</dbReference>
<dbReference type="GO" id="GO:0035361">
    <property type="term" value="C:Cul8-RING ubiquitin ligase complex"/>
    <property type="evidence" value="ECO:0007669"/>
    <property type="project" value="TreeGrafter"/>
</dbReference>
<dbReference type="EMBL" id="GL988043">
    <property type="protein sequence ID" value="EGS19881.1"/>
    <property type="molecule type" value="Genomic_DNA"/>
</dbReference>
<proteinExistence type="predicted"/>
<dbReference type="PANTHER" id="PTHR47667:SF1">
    <property type="entry name" value="REGULATOR OF TY1 TRANSPOSITION PROTEIN 107"/>
    <property type="match status" value="1"/>
</dbReference>
<feature type="compositionally biased region" description="Polar residues" evidence="1">
    <location>
        <begin position="484"/>
        <end position="507"/>
    </location>
</feature>
<dbReference type="FunFam" id="3.40.50.10190:FF:000048">
    <property type="entry name" value="DNA repair protein Rtt107"/>
    <property type="match status" value="1"/>
</dbReference>
<dbReference type="GO" id="GO:0005634">
    <property type="term" value="C:nucleus"/>
    <property type="evidence" value="ECO:0007669"/>
    <property type="project" value="TreeGrafter"/>
</dbReference>
<dbReference type="OrthoDB" id="342264at2759"/>
<dbReference type="GO" id="GO:1990683">
    <property type="term" value="P:DNA double-strand break attachment to nuclear envelope"/>
    <property type="evidence" value="ECO:0007669"/>
    <property type="project" value="TreeGrafter"/>
</dbReference>
<accession>G0S8X0</accession>
<feature type="compositionally biased region" description="Polar residues" evidence="1">
    <location>
        <begin position="524"/>
        <end position="534"/>
    </location>
</feature>
<dbReference type="SUPFAM" id="SSF52113">
    <property type="entry name" value="BRCT domain"/>
    <property type="match status" value="5"/>
</dbReference>
<dbReference type="HOGENOM" id="CLU_002149_2_0_1"/>
<dbReference type="PANTHER" id="PTHR47667">
    <property type="entry name" value="REGULATOR OF TY1 TRANSPOSITION PROTEIN 107"/>
    <property type="match status" value="1"/>
</dbReference>
<dbReference type="OMA" id="SWLYHLI"/>
<name>G0S8X0_CHATD</name>
<protein>
    <recommendedName>
        <fullName evidence="2">BRCT domain-containing protein</fullName>
    </recommendedName>
</protein>
<dbReference type="Proteomes" id="UP000008066">
    <property type="component" value="Unassembled WGS sequence"/>
</dbReference>
<evidence type="ECO:0000313" key="4">
    <source>
        <dbReference type="Proteomes" id="UP000008066"/>
    </source>
</evidence>
<dbReference type="CDD" id="cd18437">
    <property type="entry name" value="BRCT_BRC1_like_rpt3"/>
    <property type="match status" value="1"/>
</dbReference>
<feature type="domain" description="BRCT" evidence="2">
    <location>
        <begin position="336"/>
        <end position="419"/>
    </location>
</feature>
<dbReference type="CDD" id="cd17743">
    <property type="entry name" value="BRCT_BRC1_like_rpt5"/>
    <property type="match status" value="1"/>
</dbReference>
<gene>
    <name evidence="3" type="ORF">CTHT_0043720</name>
</gene>
<evidence type="ECO:0000256" key="1">
    <source>
        <dbReference type="SAM" id="MobiDB-lite"/>
    </source>
</evidence>
<dbReference type="CDD" id="cd18438">
    <property type="entry name" value="BRCT_BRC1_like_rpt4"/>
    <property type="match status" value="1"/>
</dbReference>
<dbReference type="Pfam" id="PF12738">
    <property type="entry name" value="PTCB-BRCT"/>
    <property type="match status" value="2"/>
</dbReference>
<feature type="compositionally biased region" description="Basic and acidic residues" evidence="1">
    <location>
        <begin position="589"/>
        <end position="604"/>
    </location>
</feature>
<dbReference type="STRING" id="759272.G0S8X0"/>
<dbReference type="CDD" id="cd18436">
    <property type="entry name" value="BRCT_BRC1_like_rpt2"/>
    <property type="match status" value="1"/>
</dbReference>
<feature type="domain" description="BRCT" evidence="2">
    <location>
        <begin position="104"/>
        <end position="194"/>
    </location>
</feature>
<dbReference type="CDD" id="cd18439">
    <property type="entry name" value="BRCT_BRC1_like_rpt6"/>
    <property type="match status" value="1"/>
</dbReference>
<evidence type="ECO:0000313" key="3">
    <source>
        <dbReference type="EMBL" id="EGS19881.1"/>
    </source>
</evidence>
<dbReference type="InterPro" id="IPR053036">
    <property type="entry name" value="CellCycle_DNARepair_Reg"/>
</dbReference>
<dbReference type="FunFam" id="3.40.50.10190:FF:000066">
    <property type="entry name" value="BRCT domain protein (Eurofung)"/>
    <property type="match status" value="1"/>
</dbReference>
<dbReference type="KEGG" id="cthr:CTHT_0043720"/>
<feature type="region of interest" description="Disordered" evidence="1">
    <location>
        <begin position="576"/>
        <end position="612"/>
    </location>
</feature>
<dbReference type="Pfam" id="PF16589">
    <property type="entry name" value="BRCT_2"/>
    <property type="match status" value="1"/>
</dbReference>
<feature type="domain" description="BRCT" evidence="2">
    <location>
        <begin position="617"/>
        <end position="703"/>
    </location>
</feature>
<dbReference type="PROSITE" id="PS50172">
    <property type="entry name" value="BRCT"/>
    <property type="match status" value="4"/>
</dbReference>
<dbReference type="SMART" id="SM00292">
    <property type="entry name" value="BRCT"/>
    <property type="match status" value="5"/>
</dbReference>
<keyword evidence="4" id="KW-1185">Reference proteome</keyword>
<organism evidence="4">
    <name type="scientific">Chaetomium thermophilum (strain DSM 1495 / CBS 144.50 / IMI 039719)</name>
    <name type="common">Thermochaetoides thermophila</name>
    <dbReference type="NCBI Taxonomy" id="759272"/>
    <lineage>
        <taxon>Eukaryota</taxon>
        <taxon>Fungi</taxon>
        <taxon>Dikarya</taxon>
        <taxon>Ascomycota</taxon>
        <taxon>Pezizomycotina</taxon>
        <taxon>Sordariomycetes</taxon>
        <taxon>Sordariomycetidae</taxon>
        <taxon>Sordariales</taxon>
        <taxon>Chaetomiaceae</taxon>
        <taxon>Thermochaetoides</taxon>
    </lineage>
</organism>
<dbReference type="Gene3D" id="3.40.50.10190">
    <property type="entry name" value="BRCT domain"/>
    <property type="match status" value="4"/>
</dbReference>
<feature type="region of interest" description="Disordered" evidence="1">
    <location>
        <begin position="484"/>
        <end position="534"/>
    </location>
</feature>
<dbReference type="GeneID" id="18258410"/>
<feature type="domain" description="BRCT" evidence="2">
    <location>
        <begin position="6"/>
        <end position="103"/>
    </location>
</feature>
<dbReference type="eggNOG" id="KOG2043">
    <property type="taxonomic scope" value="Eukaryota"/>
</dbReference>
<sequence length="844" mass="94789">MADEPHKGGLFENCKIAFVQSKALTSVAISQYSSLIRENGGEILEPDRRGKIPIPGATHIISDTIDFDQYTEALAFMIPVVRHEWINLSIARHRLAQVRPFSPDPRMIFSSVILTCADIPEMDKESIAGAIIALGGVESKDLTRQTTHICALSLDHPKCVEARKKNLKCKIVLPHWFDDCFRLGKRIDEGPYLLPDPEILRKAPEEAVKIPSSQGLDGAVSVVPQGPYNTDGGEKLVVFEQRKVMLSRDLPITPQLRKTITDKIIRGGGQVVDDVDDCDWFVCQFRDGPQYIRASQQGKEVGNLAWLYHLIVYNEYTSPMRRLLHYPIPRDGLPGFKGMRITISNYGGDARIYLENLIKAAGAEYTKSMKSDNTHLITARLHSEKCEAAKDWNIEIVNHLWIEESYAACEPLPLTNPKYQHFPPRTNLGEVVGQTFLNPVVLRQRYFPGGEETMNEEAKMKHKVNERAQKNALKVGLDRDFNVMQESSPAGQSTKKTRRSAPTTGAFSTPAKGRHVSDGKENETPSTMFSSASRSAKAQALSKLHDLSADIALYEKEKKRTKDGIFGGKRAADQIEKERVVENTASPASDKRPREDVDDMQDKRPAKRAKTSLPEADMRICLTGYKRWAGDKSSEEADRKKLRALGIQIVQDTVPFTHLAAPSMIRTQKFLVALAKGPDVISSDFVTACIEKGKRPNVDDYRLRDKAGEEKFGITIETAVARARANRGRLLFKMPIYCTEKIPNGPQAFEAIAKANGAIFMLYRGRPTIKPTTPEEDGGAPPEPVYLLSGPSEAEKQLWPRFEEMAIKGHMEPRIVVADWLLDVCMRQELFWDPRYLWKNREKK</sequence>